<evidence type="ECO:0000313" key="7">
    <source>
        <dbReference type="Proteomes" id="UP000580839"/>
    </source>
</evidence>
<gene>
    <name evidence="6" type="ORF">HOP12_01155</name>
</gene>
<dbReference type="PANTHER" id="PTHR47506">
    <property type="entry name" value="TRANSCRIPTIONAL REGULATORY PROTEIN"/>
    <property type="match status" value="1"/>
</dbReference>
<dbReference type="PRINTS" id="PR00455">
    <property type="entry name" value="HTHTETR"/>
</dbReference>
<dbReference type="Pfam" id="PF00440">
    <property type="entry name" value="TetR_N"/>
    <property type="match status" value="1"/>
</dbReference>
<feature type="DNA-binding region" description="H-T-H motif" evidence="4">
    <location>
        <begin position="25"/>
        <end position="44"/>
    </location>
</feature>
<dbReference type="EMBL" id="JABFRW010000010">
    <property type="protein sequence ID" value="NOT32755.1"/>
    <property type="molecule type" value="Genomic_DNA"/>
</dbReference>
<evidence type="ECO:0000259" key="5">
    <source>
        <dbReference type="PROSITE" id="PS50977"/>
    </source>
</evidence>
<name>A0A849SLH2_UNCEI</name>
<keyword evidence="1" id="KW-0805">Transcription regulation</keyword>
<dbReference type="PROSITE" id="PS50977">
    <property type="entry name" value="HTH_TETR_2"/>
    <property type="match status" value="1"/>
</dbReference>
<evidence type="ECO:0000313" key="6">
    <source>
        <dbReference type="EMBL" id="NOT32755.1"/>
    </source>
</evidence>
<evidence type="ECO:0000256" key="4">
    <source>
        <dbReference type="PROSITE-ProRule" id="PRU00335"/>
    </source>
</evidence>
<evidence type="ECO:0000256" key="3">
    <source>
        <dbReference type="ARBA" id="ARBA00023163"/>
    </source>
</evidence>
<sequence length="196" mass="21928">MSQVRERILDVASDLFYRHGIKAVGVDAIISQADVARMSFYRHFRSKDGLVVAYLERRDEAVRVWFEKQVRRLAPNPRDRPLVVFDVLALRFRSKGYRGCGFINAIAEVANPASDAHGAAAAHKLRFQSWLAKLLREAGLDEICAADLLLLFEGATAAAVRQGTAEPAHRAKRIAALLLGTLEPRRIQKRPGTTRR</sequence>
<dbReference type="SUPFAM" id="SSF48498">
    <property type="entry name" value="Tetracyclin repressor-like, C-terminal domain"/>
    <property type="match status" value="1"/>
</dbReference>
<dbReference type="AlphaFoldDB" id="A0A849SLH2"/>
<accession>A0A849SLH2</accession>
<reference evidence="6 7" key="1">
    <citation type="submission" date="2020-04" db="EMBL/GenBank/DDBJ databases">
        <title>Metagenomic profiling of ammonia- and methane-oxidizing microorganisms in a Dutch drinking water treatment plant.</title>
        <authorList>
            <person name="Poghosyan L."/>
            <person name="Leucker S."/>
        </authorList>
    </citation>
    <scope>NUCLEOTIDE SEQUENCE [LARGE SCALE GENOMIC DNA]</scope>
    <source>
        <strain evidence="6">S-RSF-IL-03</strain>
    </source>
</reference>
<keyword evidence="3" id="KW-0804">Transcription</keyword>
<keyword evidence="2 4" id="KW-0238">DNA-binding</keyword>
<protein>
    <submittedName>
        <fullName evidence="6">TetR/AcrR family transcriptional regulator</fullName>
    </submittedName>
</protein>
<dbReference type="InterPro" id="IPR036271">
    <property type="entry name" value="Tet_transcr_reg_TetR-rel_C_sf"/>
</dbReference>
<evidence type="ECO:0000256" key="1">
    <source>
        <dbReference type="ARBA" id="ARBA00023015"/>
    </source>
</evidence>
<evidence type="ECO:0000256" key="2">
    <source>
        <dbReference type="ARBA" id="ARBA00023125"/>
    </source>
</evidence>
<feature type="domain" description="HTH tetR-type" evidence="5">
    <location>
        <begin position="2"/>
        <end position="62"/>
    </location>
</feature>
<proteinExistence type="predicted"/>
<organism evidence="6 7">
    <name type="scientific">Eiseniibacteriota bacterium</name>
    <dbReference type="NCBI Taxonomy" id="2212470"/>
    <lineage>
        <taxon>Bacteria</taxon>
        <taxon>Candidatus Eiseniibacteriota</taxon>
    </lineage>
</organism>
<dbReference type="GO" id="GO:0003677">
    <property type="term" value="F:DNA binding"/>
    <property type="evidence" value="ECO:0007669"/>
    <property type="project" value="UniProtKB-UniRule"/>
</dbReference>
<dbReference type="SUPFAM" id="SSF46689">
    <property type="entry name" value="Homeodomain-like"/>
    <property type="match status" value="1"/>
</dbReference>
<dbReference type="Gene3D" id="1.10.357.10">
    <property type="entry name" value="Tetracycline Repressor, domain 2"/>
    <property type="match status" value="1"/>
</dbReference>
<dbReference type="InterPro" id="IPR009057">
    <property type="entry name" value="Homeodomain-like_sf"/>
</dbReference>
<dbReference type="PANTHER" id="PTHR47506:SF1">
    <property type="entry name" value="HTH-TYPE TRANSCRIPTIONAL REGULATOR YJDC"/>
    <property type="match status" value="1"/>
</dbReference>
<comment type="caution">
    <text evidence="6">The sequence shown here is derived from an EMBL/GenBank/DDBJ whole genome shotgun (WGS) entry which is preliminary data.</text>
</comment>
<dbReference type="InterPro" id="IPR001647">
    <property type="entry name" value="HTH_TetR"/>
</dbReference>
<dbReference type="Proteomes" id="UP000580839">
    <property type="component" value="Unassembled WGS sequence"/>
</dbReference>